<keyword evidence="2" id="KW-0539">Nucleus</keyword>
<gene>
    <name evidence="4" type="ORF">PPNO1_LOCUS520</name>
</gene>
<feature type="compositionally biased region" description="Polar residues" evidence="3">
    <location>
        <begin position="119"/>
        <end position="147"/>
    </location>
</feature>
<proteinExistence type="predicted"/>
<dbReference type="OrthoDB" id="5278208at2759"/>
<accession>A0A9P1GUB5</accession>
<dbReference type="GO" id="GO:0000976">
    <property type="term" value="F:transcription cis-regulatory region binding"/>
    <property type="evidence" value="ECO:0007669"/>
    <property type="project" value="TreeGrafter"/>
</dbReference>
<name>A0A9P1GUB5_9PEZI</name>
<dbReference type="GO" id="GO:0045944">
    <property type="term" value="P:positive regulation of transcription by RNA polymerase II"/>
    <property type="evidence" value="ECO:0007669"/>
    <property type="project" value="TreeGrafter"/>
</dbReference>
<dbReference type="AlphaFoldDB" id="A0A9P1GUB5"/>
<evidence type="ECO:0000313" key="5">
    <source>
        <dbReference type="Proteomes" id="UP000838763"/>
    </source>
</evidence>
<dbReference type="PANTHER" id="PTHR37534:SF10">
    <property type="entry name" value="ZN(II)2CYS6 TRANSCRIPTION FACTOR (EUROFUNG)"/>
    <property type="match status" value="1"/>
</dbReference>
<dbReference type="Proteomes" id="UP000838763">
    <property type="component" value="Unassembled WGS sequence"/>
</dbReference>
<feature type="region of interest" description="Disordered" evidence="3">
    <location>
        <begin position="119"/>
        <end position="232"/>
    </location>
</feature>
<dbReference type="InterPro" id="IPR021858">
    <property type="entry name" value="Fun_TF"/>
</dbReference>
<feature type="compositionally biased region" description="Low complexity" evidence="3">
    <location>
        <begin position="206"/>
        <end position="222"/>
    </location>
</feature>
<sequence length="520" mass="57662">MLGINRSSRPGPWNSTRFCHPTIRLNPCPHTQAIDFTAESPSSLKTWAAEKISRAPPLLSPRPFQILQYANLATVVSCISSCATRTSSLLTQLALVTACAKLIFEMQKGNRECVYPEATTSKATGPSQASTKGSSTQQVTSPGSSTGAEEPEPEPDSKLEPILDEDEDADDPERPGWMYTSSQAPSGATSPNLTKSSTRQSSETPSLDGSKSSHSGSPATSSTMTPNAHPLSDQSLHVTSALSDWSHLPADFQYYLGSFCKNITHYHYCLPSDPDGFFSSLLLNIALHNDALLNAVVGFSAYHETLKNENGKVEDFLKYYNKSVTLLLSSLKRKEPQTVATIVTILQLATIEEYLGDWINIMGHQKAALQMLTNLFTPDTIMSFPVSRAILAWYQRFDVFVAVMGGFKTALPREWFTVVVDFCRDRCEGSPDDIEWRLEERSACLRLISMDMSMLYSRGNREEISPEEFNTEYDRISEVLADWRRTFDPALLDPAFEVTTFPHQVPLDPERDIVNPVSTD</sequence>
<evidence type="ECO:0000256" key="2">
    <source>
        <dbReference type="ARBA" id="ARBA00023242"/>
    </source>
</evidence>
<dbReference type="PANTHER" id="PTHR37534">
    <property type="entry name" value="TRANSCRIPTIONAL ACTIVATOR PROTEIN UGA3"/>
    <property type="match status" value="1"/>
</dbReference>
<evidence type="ECO:0000313" key="4">
    <source>
        <dbReference type="EMBL" id="CAI4210720.1"/>
    </source>
</evidence>
<protein>
    <submittedName>
        <fullName evidence="4">Uncharacterized protein</fullName>
    </submittedName>
</protein>
<feature type="compositionally biased region" description="Acidic residues" evidence="3">
    <location>
        <begin position="162"/>
        <end position="171"/>
    </location>
</feature>
<dbReference type="Pfam" id="PF11951">
    <property type="entry name" value="Fungal_trans_2"/>
    <property type="match status" value="1"/>
</dbReference>
<comment type="subcellular location">
    <subcellularLocation>
        <location evidence="1">Nucleus</location>
    </subcellularLocation>
</comment>
<dbReference type="GO" id="GO:0005634">
    <property type="term" value="C:nucleus"/>
    <property type="evidence" value="ECO:0007669"/>
    <property type="project" value="UniProtKB-SubCell"/>
</dbReference>
<evidence type="ECO:0000256" key="1">
    <source>
        <dbReference type="ARBA" id="ARBA00004123"/>
    </source>
</evidence>
<feature type="compositionally biased region" description="Polar residues" evidence="3">
    <location>
        <begin position="179"/>
        <end position="205"/>
    </location>
</feature>
<comment type="caution">
    <text evidence="4">The sequence shown here is derived from an EMBL/GenBank/DDBJ whole genome shotgun (WGS) entry which is preliminary data.</text>
</comment>
<dbReference type="EMBL" id="CALLCH030000001">
    <property type="protein sequence ID" value="CAI4210720.1"/>
    <property type="molecule type" value="Genomic_DNA"/>
</dbReference>
<evidence type="ECO:0000256" key="3">
    <source>
        <dbReference type="SAM" id="MobiDB-lite"/>
    </source>
</evidence>
<reference evidence="4" key="1">
    <citation type="submission" date="2022-11" db="EMBL/GenBank/DDBJ databases">
        <authorList>
            <person name="Scott C."/>
            <person name="Bruce N."/>
        </authorList>
    </citation>
    <scope>NUCLEOTIDE SEQUENCE</scope>
</reference>
<dbReference type="GO" id="GO:0003700">
    <property type="term" value="F:DNA-binding transcription factor activity"/>
    <property type="evidence" value="ECO:0007669"/>
    <property type="project" value="TreeGrafter"/>
</dbReference>
<organism evidence="4 5">
    <name type="scientific">Parascedosporium putredinis</name>
    <dbReference type="NCBI Taxonomy" id="1442378"/>
    <lineage>
        <taxon>Eukaryota</taxon>
        <taxon>Fungi</taxon>
        <taxon>Dikarya</taxon>
        <taxon>Ascomycota</taxon>
        <taxon>Pezizomycotina</taxon>
        <taxon>Sordariomycetes</taxon>
        <taxon>Hypocreomycetidae</taxon>
        <taxon>Microascales</taxon>
        <taxon>Microascaceae</taxon>
        <taxon>Parascedosporium</taxon>
    </lineage>
</organism>
<keyword evidence="5" id="KW-1185">Reference proteome</keyword>